<dbReference type="AlphaFoldDB" id="A0A7R7DUW1"/>
<keyword evidence="1" id="KW-0285">Flavoprotein</keyword>
<name>A0A7R7DUW1_9ACTN</name>
<evidence type="ECO:0000256" key="1">
    <source>
        <dbReference type="ARBA" id="ARBA00022630"/>
    </source>
</evidence>
<keyword evidence="3" id="KW-0560">Oxidoreductase</keyword>
<evidence type="ECO:0000313" key="6">
    <source>
        <dbReference type="Proteomes" id="UP000611640"/>
    </source>
</evidence>
<dbReference type="CDD" id="cd00133">
    <property type="entry name" value="PTS_IIB"/>
    <property type="match status" value="1"/>
</dbReference>
<dbReference type="InterPro" id="IPR023932">
    <property type="entry name" value="CE1759_FMN_reduct"/>
</dbReference>
<evidence type="ECO:0000256" key="3">
    <source>
        <dbReference type="ARBA" id="ARBA00023002"/>
    </source>
</evidence>
<protein>
    <submittedName>
        <fullName evidence="5">FMN reductase</fullName>
    </submittedName>
</protein>
<gene>
    <name evidence="5" type="ORF">Athai_57770</name>
</gene>
<sequence>MTAATPAGRRTIVTISAGLGAPSSTRLLADRLTEATVHGLAELGIEADVETVELREAAHDIADNLVTGFANAKLRPVLSAVAGADALIAVTPTFNASYSGLFKSFFDVLDEGTLTDRPVLIGATGGTARHSLVLDHALRPLFSYLHAVVAPTGVYAATEEWGGPDAETGLAKRIRRAGRELAALVAAREPAAEADPFAAATAFEDLLHGTG</sequence>
<dbReference type="KEGG" id="atl:Athai_57770"/>
<dbReference type="InterPro" id="IPR005025">
    <property type="entry name" value="FMN_Rdtase-like_dom"/>
</dbReference>
<feature type="domain" description="NADPH-dependent FMN reductase-like" evidence="4">
    <location>
        <begin position="12"/>
        <end position="161"/>
    </location>
</feature>
<dbReference type="NCBIfam" id="TIGR04037">
    <property type="entry name" value="LLM_duo_CE1759"/>
    <property type="match status" value="1"/>
</dbReference>
<reference evidence="5 6" key="1">
    <citation type="submission" date="2020-08" db="EMBL/GenBank/DDBJ databases">
        <title>Whole genome shotgun sequence of Actinocatenispora thailandica NBRC 105041.</title>
        <authorList>
            <person name="Komaki H."/>
            <person name="Tamura T."/>
        </authorList>
    </citation>
    <scope>NUCLEOTIDE SEQUENCE [LARGE SCALE GENOMIC DNA]</scope>
    <source>
        <strain evidence="5 6">NBRC 105041</strain>
    </source>
</reference>
<accession>A0A7R7DUW1</accession>
<dbReference type="SUPFAM" id="SSF52218">
    <property type="entry name" value="Flavoproteins"/>
    <property type="match status" value="1"/>
</dbReference>
<proteinExistence type="predicted"/>
<organism evidence="5 6">
    <name type="scientific">Actinocatenispora thailandica</name>
    <dbReference type="NCBI Taxonomy" id="227318"/>
    <lineage>
        <taxon>Bacteria</taxon>
        <taxon>Bacillati</taxon>
        <taxon>Actinomycetota</taxon>
        <taxon>Actinomycetes</taxon>
        <taxon>Micromonosporales</taxon>
        <taxon>Micromonosporaceae</taxon>
        <taxon>Actinocatenispora</taxon>
    </lineage>
</organism>
<dbReference type="PANTHER" id="PTHR43408:SF2">
    <property type="entry name" value="FMN REDUCTASE (NADPH)"/>
    <property type="match status" value="1"/>
</dbReference>
<dbReference type="RefSeq" id="WP_203964336.1">
    <property type="nucleotide sequence ID" value="NZ_AP023355.1"/>
</dbReference>
<dbReference type="Pfam" id="PF03358">
    <property type="entry name" value="FMN_red"/>
    <property type="match status" value="1"/>
</dbReference>
<dbReference type="Gene3D" id="3.40.50.360">
    <property type="match status" value="1"/>
</dbReference>
<dbReference type="EMBL" id="AP023355">
    <property type="protein sequence ID" value="BCJ38274.1"/>
    <property type="molecule type" value="Genomic_DNA"/>
</dbReference>
<dbReference type="InterPro" id="IPR029039">
    <property type="entry name" value="Flavoprotein-like_sf"/>
</dbReference>
<keyword evidence="6" id="KW-1185">Reference proteome</keyword>
<evidence type="ECO:0000256" key="2">
    <source>
        <dbReference type="ARBA" id="ARBA00022643"/>
    </source>
</evidence>
<dbReference type="PANTHER" id="PTHR43408">
    <property type="entry name" value="FMN REDUCTASE (NADPH)"/>
    <property type="match status" value="1"/>
</dbReference>
<keyword evidence="2" id="KW-0288">FMN</keyword>
<dbReference type="Proteomes" id="UP000611640">
    <property type="component" value="Chromosome"/>
</dbReference>
<evidence type="ECO:0000313" key="5">
    <source>
        <dbReference type="EMBL" id="BCJ38274.1"/>
    </source>
</evidence>
<dbReference type="InterPro" id="IPR051814">
    <property type="entry name" value="NAD(P)H-dep_FMN_reductase"/>
</dbReference>
<dbReference type="GO" id="GO:0016491">
    <property type="term" value="F:oxidoreductase activity"/>
    <property type="evidence" value="ECO:0007669"/>
    <property type="project" value="UniProtKB-KW"/>
</dbReference>
<evidence type="ECO:0000259" key="4">
    <source>
        <dbReference type="Pfam" id="PF03358"/>
    </source>
</evidence>